<organism evidence="1 2">
    <name type="scientific">Fusarium duplospermum</name>
    <dbReference type="NCBI Taxonomy" id="1325734"/>
    <lineage>
        <taxon>Eukaryota</taxon>
        <taxon>Fungi</taxon>
        <taxon>Dikarya</taxon>
        <taxon>Ascomycota</taxon>
        <taxon>Pezizomycotina</taxon>
        <taxon>Sordariomycetes</taxon>
        <taxon>Hypocreomycetidae</taxon>
        <taxon>Hypocreales</taxon>
        <taxon>Nectriaceae</taxon>
        <taxon>Fusarium</taxon>
        <taxon>Fusarium solani species complex</taxon>
    </lineage>
</organism>
<proteinExistence type="predicted"/>
<reference evidence="1 2" key="1">
    <citation type="submission" date="2017-06" db="EMBL/GenBank/DDBJ databases">
        <title>Comparative genomic analysis of Ambrosia Fusariam Clade fungi.</title>
        <authorList>
            <person name="Stajich J.E."/>
            <person name="Carrillo J."/>
            <person name="Kijimoto T."/>
            <person name="Eskalen A."/>
            <person name="O'Donnell K."/>
            <person name="Kasson M."/>
        </authorList>
    </citation>
    <scope>NUCLEOTIDE SEQUENCE [LARGE SCALE GENOMIC DNA]</scope>
    <source>
        <strain evidence="1 2">NRRL62584</strain>
    </source>
</reference>
<comment type="caution">
    <text evidence="1">The sequence shown here is derived from an EMBL/GenBank/DDBJ whole genome shotgun (WGS) entry which is preliminary data.</text>
</comment>
<gene>
    <name evidence="1" type="ORF">CEP54_014220</name>
</gene>
<protein>
    <submittedName>
        <fullName evidence="1">Uncharacterized protein</fullName>
    </submittedName>
</protein>
<sequence length="98" mass="11238">MDPIRGFRHTSFMRQVHKFWEPINPPEMANLFARNLNMHRFNQPHLVQPVRSRAGEILTDLFGQDVANGLCLVPAVLGFDWALPHPNSPPKHEDSSRS</sequence>
<dbReference type="EMBL" id="NKCI01000260">
    <property type="protein sequence ID" value="RSL45550.1"/>
    <property type="molecule type" value="Genomic_DNA"/>
</dbReference>
<keyword evidence="2" id="KW-1185">Reference proteome</keyword>
<dbReference type="Proteomes" id="UP000288168">
    <property type="component" value="Unassembled WGS sequence"/>
</dbReference>
<name>A0A428NXX1_9HYPO</name>
<evidence type="ECO:0000313" key="1">
    <source>
        <dbReference type="EMBL" id="RSL45550.1"/>
    </source>
</evidence>
<evidence type="ECO:0000313" key="2">
    <source>
        <dbReference type="Proteomes" id="UP000288168"/>
    </source>
</evidence>
<accession>A0A428NXX1</accession>
<dbReference type="AlphaFoldDB" id="A0A428NXX1"/>